<reference evidence="3" key="1">
    <citation type="submission" date="2021-03" db="EMBL/GenBank/DDBJ databases">
        <title>The complete genome sequence of Acetobacter sp. TBRC 12339.</title>
        <authorList>
            <person name="Charoenyingcharoen P."/>
            <person name="Yukphan P."/>
        </authorList>
    </citation>
    <scope>NUCLEOTIDE SEQUENCE</scope>
    <source>
        <strain evidence="3">TBRC 12339</strain>
    </source>
</reference>
<gene>
    <name evidence="3" type="primary">tssA</name>
    <name evidence="3" type="ORF">J2D77_15340</name>
</gene>
<dbReference type="Pfam" id="PF06812">
    <property type="entry name" value="ImpA_N"/>
    <property type="match status" value="1"/>
</dbReference>
<dbReference type="Proteomes" id="UP000664073">
    <property type="component" value="Unassembled WGS sequence"/>
</dbReference>
<dbReference type="PANTHER" id="PTHR37951">
    <property type="entry name" value="CYTOPLASMIC PROTEIN-RELATED"/>
    <property type="match status" value="1"/>
</dbReference>
<dbReference type="InterPro" id="IPR010657">
    <property type="entry name" value="ImpA_N"/>
</dbReference>
<comment type="caution">
    <text evidence="3">The sequence shown here is derived from an EMBL/GenBank/DDBJ whole genome shotgun (WGS) entry which is preliminary data.</text>
</comment>
<dbReference type="InterPro" id="IPR017740">
    <property type="entry name" value="TssA-like"/>
</dbReference>
<evidence type="ECO:0000313" key="4">
    <source>
        <dbReference type="Proteomes" id="UP000664073"/>
    </source>
</evidence>
<dbReference type="PANTHER" id="PTHR37951:SF1">
    <property type="entry name" value="TYPE VI SECRETION SYSTEM COMPONENT TSSA1"/>
    <property type="match status" value="1"/>
</dbReference>
<dbReference type="AlphaFoldDB" id="A0A939HMT3"/>
<evidence type="ECO:0000256" key="1">
    <source>
        <dbReference type="SAM" id="MobiDB-lite"/>
    </source>
</evidence>
<evidence type="ECO:0000259" key="2">
    <source>
        <dbReference type="Pfam" id="PF06812"/>
    </source>
</evidence>
<proteinExistence type="predicted"/>
<dbReference type="EMBL" id="JAFVMH010000011">
    <property type="protein sequence ID" value="MBO1326522.1"/>
    <property type="molecule type" value="Genomic_DNA"/>
</dbReference>
<keyword evidence="4" id="KW-1185">Reference proteome</keyword>
<accession>A0A939HMT3</accession>
<organism evidence="3 4">
    <name type="scientific">Acetobacter garciniae</name>
    <dbReference type="NCBI Taxonomy" id="2817435"/>
    <lineage>
        <taxon>Bacteria</taxon>
        <taxon>Pseudomonadati</taxon>
        <taxon>Pseudomonadota</taxon>
        <taxon>Alphaproteobacteria</taxon>
        <taxon>Acetobacterales</taxon>
        <taxon>Acetobacteraceae</taxon>
        <taxon>Acetobacter</taxon>
    </lineage>
</organism>
<dbReference type="NCBIfam" id="TIGR03363">
    <property type="entry name" value="VI_chp_8"/>
    <property type="match status" value="1"/>
</dbReference>
<sequence>MSVQNLDIELLLTPIAEDAPTGEDVRADYASTSLYYKLRDARADARAAERAGDANPAEASTPPEWRDVQKLSAQILTEKAKDLEAAAWLTESLVRSGGVVGLTFGATLIEELVEKYWDQLYPMPDEDGMETRVAPLTGLNGEGGDGTLIQPLRKLELFKDRNGEPVMLFQYEQSAELQTIADPKRLEARIEAGVVPYDTMTAAARAVPPAHYAAMMKDLQAARAAWRGMGDALERAAGPDAPPTGRVAGVLDQIEDFLTRYAPAASSQEPVADMAADETGAQNPTGQAAPAAAAAPRPLVTREDALSRLAEIAEFFRRTEPQSPLAYTLEEAIRRGRMTWPELVAELVEDEQTRNSLLVRLGLPAAS</sequence>
<feature type="region of interest" description="Disordered" evidence="1">
    <location>
        <begin position="278"/>
        <end position="297"/>
    </location>
</feature>
<name>A0A939HMT3_9PROT</name>
<feature type="domain" description="ImpA N-terminal" evidence="2">
    <location>
        <begin position="12"/>
        <end position="140"/>
    </location>
</feature>
<protein>
    <submittedName>
        <fullName evidence="3">Type VI secretion system protein TssA</fullName>
    </submittedName>
</protein>
<evidence type="ECO:0000313" key="3">
    <source>
        <dbReference type="EMBL" id="MBO1326522.1"/>
    </source>
</evidence>